<dbReference type="RefSeq" id="WP_380723111.1">
    <property type="nucleotide sequence ID" value="NZ_JBHTLK010000044.1"/>
</dbReference>
<keyword evidence="3" id="KW-1185">Reference proteome</keyword>
<accession>A0ABW3QSC5</accession>
<evidence type="ECO:0000313" key="3">
    <source>
        <dbReference type="Proteomes" id="UP001597168"/>
    </source>
</evidence>
<evidence type="ECO:0000313" key="2">
    <source>
        <dbReference type="EMBL" id="MFD1147730.1"/>
    </source>
</evidence>
<dbReference type="EMBL" id="JBHTLK010000044">
    <property type="protein sequence ID" value="MFD1147730.1"/>
    <property type="molecule type" value="Genomic_DNA"/>
</dbReference>
<evidence type="ECO:0000256" key="1">
    <source>
        <dbReference type="SAM" id="Phobius"/>
    </source>
</evidence>
<comment type="caution">
    <text evidence="2">The sequence shown here is derived from an EMBL/GenBank/DDBJ whole genome shotgun (WGS) entry which is preliminary data.</text>
</comment>
<dbReference type="InterPro" id="IPR025058">
    <property type="entry name" value="DUF3995"/>
</dbReference>
<feature type="transmembrane region" description="Helical" evidence="1">
    <location>
        <begin position="20"/>
        <end position="38"/>
    </location>
</feature>
<dbReference type="Proteomes" id="UP001597168">
    <property type="component" value="Unassembled WGS sequence"/>
</dbReference>
<keyword evidence="1" id="KW-0812">Transmembrane</keyword>
<feature type="transmembrane region" description="Helical" evidence="1">
    <location>
        <begin position="139"/>
        <end position="155"/>
    </location>
</feature>
<feature type="transmembrane region" description="Helical" evidence="1">
    <location>
        <begin position="58"/>
        <end position="80"/>
    </location>
</feature>
<dbReference type="Pfam" id="PF13160">
    <property type="entry name" value="DUF3995"/>
    <property type="match status" value="1"/>
</dbReference>
<keyword evidence="1" id="KW-1133">Transmembrane helix</keyword>
<feature type="transmembrane region" description="Helical" evidence="1">
    <location>
        <begin position="92"/>
        <end position="119"/>
    </location>
</feature>
<protein>
    <submittedName>
        <fullName evidence="2">DUF3995 domain-containing protein</fullName>
    </submittedName>
</protein>
<proteinExistence type="predicted"/>
<organism evidence="2 3">
    <name type="scientific">Saccharothrix hoggarensis</name>
    <dbReference type="NCBI Taxonomy" id="913853"/>
    <lineage>
        <taxon>Bacteria</taxon>
        <taxon>Bacillati</taxon>
        <taxon>Actinomycetota</taxon>
        <taxon>Actinomycetes</taxon>
        <taxon>Pseudonocardiales</taxon>
        <taxon>Pseudonocardiaceae</taxon>
        <taxon>Saccharothrix</taxon>
    </lineage>
</organism>
<reference evidence="3" key="1">
    <citation type="journal article" date="2019" name="Int. J. Syst. Evol. Microbiol.">
        <title>The Global Catalogue of Microorganisms (GCM) 10K type strain sequencing project: providing services to taxonomists for standard genome sequencing and annotation.</title>
        <authorList>
            <consortium name="The Broad Institute Genomics Platform"/>
            <consortium name="The Broad Institute Genome Sequencing Center for Infectious Disease"/>
            <person name="Wu L."/>
            <person name="Ma J."/>
        </authorList>
    </citation>
    <scope>NUCLEOTIDE SEQUENCE [LARGE SCALE GENOMIC DNA]</scope>
    <source>
        <strain evidence="3">CCUG 60214</strain>
    </source>
</reference>
<keyword evidence="1" id="KW-0472">Membrane</keyword>
<sequence>MHGRPATSIGTTSATGTPWFGYGTAVWAFAFAVLHVYWAFGGGFGLPEGFSVPDHTLLLIIDIVAVPLCVAGGVLGLALIRPWGLRLRRWMRLAAAWGMCALCLVHSVPTVVQAAVVLARGEQDTLSTPEKFSLFGYEPYWFVGGVLVGLAALVHQRNTRSTAKGVE</sequence>
<gene>
    <name evidence="2" type="ORF">ACFQ3T_11385</name>
</gene>
<name>A0ABW3QSC5_9PSEU</name>